<proteinExistence type="predicted"/>
<dbReference type="Gene3D" id="3.40.50.2000">
    <property type="entry name" value="Glycogen Phosphorylase B"/>
    <property type="match status" value="1"/>
</dbReference>
<dbReference type="AlphaFoldDB" id="A0A1G1X2Z4"/>
<protein>
    <submittedName>
        <fullName evidence="7">Uncharacterized protein</fullName>
    </submittedName>
</protein>
<feature type="transmembrane region" description="Helical" evidence="6">
    <location>
        <begin position="117"/>
        <end position="138"/>
    </location>
</feature>
<evidence type="ECO:0000313" key="8">
    <source>
        <dbReference type="Proteomes" id="UP000177528"/>
    </source>
</evidence>
<evidence type="ECO:0000256" key="5">
    <source>
        <dbReference type="ARBA" id="ARBA00023136"/>
    </source>
</evidence>
<evidence type="ECO:0000256" key="2">
    <source>
        <dbReference type="ARBA" id="ARBA00022475"/>
    </source>
</evidence>
<keyword evidence="2" id="KW-1003">Cell membrane</keyword>
<reference evidence="7 8" key="1">
    <citation type="journal article" date="2016" name="Nat. Commun.">
        <title>Thousands of microbial genomes shed light on interconnected biogeochemical processes in an aquifer system.</title>
        <authorList>
            <person name="Anantharaman K."/>
            <person name="Brown C.T."/>
            <person name="Hug L.A."/>
            <person name="Sharon I."/>
            <person name="Castelle C.J."/>
            <person name="Probst A.J."/>
            <person name="Thomas B.C."/>
            <person name="Singh A."/>
            <person name="Wilkins M.J."/>
            <person name="Karaoz U."/>
            <person name="Brodie E.L."/>
            <person name="Williams K.H."/>
            <person name="Hubbard S.S."/>
            <person name="Banfield J.F."/>
        </authorList>
    </citation>
    <scope>NUCLEOTIDE SEQUENCE [LARGE SCALE GENOMIC DNA]</scope>
</reference>
<feature type="transmembrane region" description="Helical" evidence="6">
    <location>
        <begin position="39"/>
        <end position="63"/>
    </location>
</feature>
<dbReference type="SUPFAM" id="SSF53756">
    <property type="entry name" value="UDP-Glycosyltransferase/glycogen phosphorylase"/>
    <property type="match status" value="1"/>
</dbReference>
<keyword evidence="5 6" id="KW-0472">Membrane</keyword>
<dbReference type="Pfam" id="PF13692">
    <property type="entry name" value="Glyco_trans_1_4"/>
    <property type="match status" value="1"/>
</dbReference>
<dbReference type="Proteomes" id="UP000177528">
    <property type="component" value="Unassembled WGS sequence"/>
</dbReference>
<feature type="transmembrane region" description="Helical" evidence="6">
    <location>
        <begin position="391"/>
        <end position="412"/>
    </location>
</feature>
<feature type="transmembrane region" description="Helical" evidence="6">
    <location>
        <begin position="366"/>
        <end position="385"/>
    </location>
</feature>
<keyword evidence="4 6" id="KW-1133">Transmembrane helix</keyword>
<feature type="transmembrane region" description="Helical" evidence="6">
    <location>
        <begin position="335"/>
        <end position="359"/>
    </location>
</feature>
<organism evidence="7 8">
    <name type="scientific">Candidatus Andersenbacteria bacterium RIFCSPHIGHO2_12_FULL_45_11</name>
    <dbReference type="NCBI Taxonomy" id="1797281"/>
    <lineage>
        <taxon>Bacteria</taxon>
        <taxon>Candidatus Anderseniibacteriota</taxon>
    </lineage>
</organism>
<name>A0A1G1X2Z4_9BACT</name>
<evidence type="ECO:0000256" key="6">
    <source>
        <dbReference type="SAM" id="Phobius"/>
    </source>
</evidence>
<feature type="transmembrane region" description="Helical" evidence="6">
    <location>
        <begin position="215"/>
        <end position="233"/>
    </location>
</feature>
<feature type="transmembrane region" description="Helical" evidence="6">
    <location>
        <begin position="12"/>
        <end position="33"/>
    </location>
</feature>
<feature type="transmembrane region" description="Helical" evidence="6">
    <location>
        <begin position="253"/>
        <end position="279"/>
    </location>
</feature>
<feature type="transmembrane region" description="Helical" evidence="6">
    <location>
        <begin position="173"/>
        <end position="194"/>
    </location>
</feature>
<evidence type="ECO:0000256" key="3">
    <source>
        <dbReference type="ARBA" id="ARBA00022692"/>
    </source>
</evidence>
<dbReference type="PANTHER" id="PTHR30250:SF11">
    <property type="entry name" value="O-ANTIGEN TRANSPORTER-RELATED"/>
    <property type="match status" value="1"/>
</dbReference>
<comment type="subcellular location">
    <subcellularLocation>
        <location evidence="1">Cell membrane</location>
        <topology evidence="1">Multi-pass membrane protein</topology>
    </subcellularLocation>
</comment>
<feature type="transmembrane region" description="Helical" evidence="6">
    <location>
        <begin position="300"/>
        <end position="323"/>
    </location>
</feature>
<sequence>MNLARIQFLSVATKAVTTALGIIQSLIIIKVLSATEYGIVGLVMAIGGLIGVSQHLGIVDGAIREIAVRKNKDEIGKVFWVSHIARQAVTLPLSLALLALAGIIATKMYGRPEIIPYIQLFAGALILQGLQDVLGATLTGMKKFASLYVIQIITAGVNVAAFGFLTWKYQVAGFFWAIIITTLLMVILLSVIISRELAGHLKLPNWDDIKSYGKNLLHIGVFMYISRIFYVIWQRLPLLILGGVLAGDQLGYLNVSLTFGSKLIILAAALSEVNLSWMSTLFANKREEFAISVTRNMHRVLVLMTALTLGLIFFIPEILHYIIRKPEYFAAQPTIILLTLAFFLYSLMDLGTSSVFVAANRPKLRAIVFGVLTLLSGAGSLWALYAGGSAAIAASTMLAGSVAAYILMAIIAQRSFSINLVPRHLLLLLSILGASSAWLFTNPALGIRVIVFIVLVAYTLYEAHKNQLIPASLLRLLGSKLEPVVNTSSEDIRIICFAGTLYDQHGWTNRQHIMTRFAQEYPVLYVEPRVWIFRYIAQHVLSPKKMGSFIRRLFAYEQKHEKLFIKSQWNLIPGSREFSWISRLNHMLNKRSVMRTAKNLGFLNGRNVVWVYDTEAAEYLSAFPHATVFYDCVDNHAVQAGVNRNPKRVHQEEKMILKRANIVTVTSKRLLKMKRKQTKNIHLVLNAGDVALFQKQIPKDSKTAAARALSAIPTPILGSVGALDSYKYDFDLLLASAKQHPDWNFVFVGSPLVEQKTRALKQLTKLPNVHMIGSIPREDVPAYVSYFDICLIPYKSNEYNEASFPLKFWEFMATGKPIVASGVPELAEYEPMIAYANNPKEFSQKITIILASGAKMDQARAKLASHHGWDNRAAELKKLLEETIR</sequence>
<dbReference type="Pfam" id="PF13440">
    <property type="entry name" value="Polysacc_synt_3"/>
    <property type="match status" value="1"/>
</dbReference>
<dbReference type="InterPro" id="IPR050833">
    <property type="entry name" value="Poly_Biosynth_Transport"/>
</dbReference>
<dbReference type="GO" id="GO:0005886">
    <property type="term" value="C:plasma membrane"/>
    <property type="evidence" value="ECO:0007669"/>
    <property type="project" value="UniProtKB-SubCell"/>
</dbReference>
<feature type="transmembrane region" description="Helical" evidence="6">
    <location>
        <begin position="84"/>
        <end position="105"/>
    </location>
</feature>
<gene>
    <name evidence="7" type="ORF">A3D99_00485</name>
</gene>
<evidence type="ECO:0000256" key="4">
    <source>
        <dbReference type="ARBA" id="ARBA00022989"/>
    </source>
</evidence>
<dbReference type="PANTHER" id="PTHR30250">
    <property type="entry name" value="PST FAMILY PREDICTED COLANIC ACID TRANSPORTER"/>
    <property type="match status" value="1"/>
</dbReference>
<dbReference type="EMBL" id="MHHR01000020">
    <property type="protein sequence ID" value="OGY34181.1"/>
    <property type="molecule type" value="Genomic_DNA"/>
</dbReference>
<feature type="transmembrane region" description="Helical" evidence="6">
    <location>
        <begin position="145"/>
        <end position="167"/>
    </location>
</feature>
<evidence type="ECO:0000256" key="1">
    <source>
        <dbReference type="ARBA" id="ARBA00004651"/>
    </source>
</evidence>
<comment type="caution">
    <text evidence="7">The sequence shown here is derived from an EMBL/GenBank/DDBJ whole genome shotgun (WGS) entry which is preliminary data.</text>
</comment>
<accession>A0A1G1X2Z4</accession>
<feature type="transmembrane region" description="Helical" evidence="6">
    <location>
        <begin position="424"/>
        <end position="440"/>
    </location>
</feature>
<keyword evidence="3 6" id="KW-0812">Transmembrane</keyword>
<evidence type="ECO:0000313" key="7">
    <source>
        <dbReference type="EMBL" id="OGY34181.1"/>
    </source>
</evidence>